<protein>
    <submittedName>
        <fullName evidence="1">Uncharacterized protein</fullName>
    </submittedName>
</protein>
<dbReference type="Proteomes" id="UP000308600">
    <property type="component" value="Unassembled WGS sequence"/>
</dbReference>
<name>A0ACD2ZYN9_9AGAR</name>
<gene>
    <name evidence="1" type="ORF">BDN72DRAFT_865851</name>
</gene>
<evidence type="ECO:0000313" key="1">
    <source>
        <dbReference type="EMBL" id="TFK58540.1"/>
    </source>
</evidence>
<accession>A0ACD2ZYN9</accession>
<reference evidence="1 2" key="1">
    <citation type="journal article" date="2019" name="Nat. Ecol. Evol.">
        <title>Megaphylogeny resolves global patterns of mushroom evolution.</title>
        <authorList>
            <person name="Varga T."/>
            <person name="Krizsan K."/>
            <person name="Foldi C."/>
            <person name="Dima B."/>
            <person name="Sanchez-Garcia M."/>
            <person name="Sanchez-Ramirez S."/>
            <person name="Szollosi G.J."/>
            <person name="Szarkandi J.G."/>
            <person name="Papp V."/>
            <person name="Albert L."/>
            <person name="Andreopoulos W."/>
            <person name="Angelini C."/>
            <person name="Antonin V."/>
            <person name="Barry K.W."/>
            <person name="Bougher N.L."/>
            <person name="Buchanan P."/>
            <person name="Buyck B."/>
            <person name="Bense V."/>
            <person name="Catcheside P."/>
            <person name="Chovatia M."/>
            <person name="Cooper J."/>
            <person name="Damon W."/>
            <person name="Desjardin D."/>
            <person name="Finy P."/>
            <person name="Geml J."/>
            <person name="Haridas S."/>
            <person name="Hughes K."/>
            <person name="Justo A."/>
            <person name="Karasinski D."/>
            <person name="Kautmanova I."/>
            <person name="Kiss B."/>
            <person name="Kocsube S."/>
            <person name="Kotiranta H."/>
            <person name="LaButti K.M."/>
            <person name="Lechner B.E."/>
            <person name="Liimatainen K."/>
            <person name="Lipzen A."/>
            <person name="Lukacs Z."/>
            <person name="Mihaltcheva S."/>
            <person name="Morgado L.N."/>
            <person name="Niskanen T."/>
            <person name="Noordeloos M.E."/>
            <person name="Ohm R.A."/>
            <person name="Ortiz-Santana B."/>
            <person name="Ovrebo C."/>
            <person name="Racz N."/>
            <person name="Riley R."/>
            <person name="Savchenko A."/>
            <person name="Shiryaev A."/>
            <person name="Soop K."/>
            <person name="Spirin V."/>
            <person name="Szebenyi C."/>
            <person name="Tomsovsky M."/>
            <person name="Tulloss R.E."/>
            <person name="Uehling J."/>
            <person name="Grigoriev I.V."/>
            <person name="Vagvolgyi C."/>
            <person name="Papp T."/>
            <person name="Martin F.M."/>
            <person name="Miettinen O."/>
            <person name="Hibbett D.S."/>
            <person name="Nagy L.G."/>
        </authorList>
    </citation>
    <scope>NUCLEOTIDE SEQUENCE [LARGE SCALE GENOMIC DNA]</scope>
    <source>
        <strain evidence="1 2">NL-1719</strain>
    </source>
</reference>
<keyword evidence="2" id="KW-1185">Reference proteome</keyword>
<dbReference type="EMBL" id="ML209310">
    <property type="protein sequence ID" value="TFK58540.1"/>
    <property type="molecule type" value="Genomic_DNA"/>
</dbReference>
<proteinExistence type="predicted"/>
<sequence length="302" mass="34561">NDLHNNPALWSVFWTEPCDSYDWNLVKFFLQNIVRDRDIAIHVQLGYKSRSDILAFTLEGYSGRIASLGYGPRKESDKDKSSLVLANNLHRNAAGLQILELNEVKVPSSLFEGDFGSLKDLTLHTCIFSWGVASLTTLHELAIWNPSERVDWQEILVILVHLPLLREFSLSNALPLDGDVSTAMPASLASVQVPFNPPALTSLTLSENEPHSVVYLLQKLRFHSDQLKKLDVNIEYELDVSVYEENEADEAMNEVREMFESWWGQPTKTTHPSYVHQYWRYEYGETRVVLRVDYPFTASEVE</sequence>
<feature type="non-terminal residue" evidence="1">
    <location>
        <position position="1"/>
    </location>
</feature>
<organism evidence="1 2">
    <name type="scientific">Pluteus cervinus</name>
    <dbReference type="NCBI Taxonomy" id="181527"/>
    <lineage>
        <taxon>Eukaryota</taxon>
        <taxon>Fungi</taxon>
        <taxon>Dikarya</taxon>
        <taxon>Basidiomycota</taxon>
        <taxon>Agaricomycotina</taxon>
        <taxon>Agaricomycetes</taxon>
        <taxon>Agaricomycetidae</taxon>
        <taxon>Agaricales</taxon>
        <taxon>Pluteineae</taxon>
        <taxon>Pluteaceae</taxon>
        <taxon>Pluteus</taxon>
    </lineage>
</organism>
<evidence type="ECO:0000313" key="2">
    <source>
        <dbReference type="Proteomes" id="UP000308600"/>
    </source>
</evidence>